<organism evidence="2 3">
    <name type="scientific">Gossypium australe</name>
    <dbReference type="NCBI Taxonomy" id="47621"/>
    <lineage>
        <taxon>Eukaryota</taxon>
        <taxon>Viridiplantae</taxon>
        <taxon>Streptophyta</taxon>
        <taxon>Embryophyta</taxon>
        <taxon>Tracheophyta</taxon>
        <taxon>Spermatophyta</taxon>
        <taxon>Magnoliopsida</taxon>
        <taxon>eudicotyledons</taxon>
        <taxon>Gunneridae</taxon>
        <taxon>Pentapetalae</taxon>
        <taxon>rosids</taxon>
        <taxon>malvids</taxon>
        <taxon>Malvales</taxon>
        <taxon>Malvaceae</taxon>
        <taxon>Malvoideae</taxon>
        <taxon>Gossypium</taxon>
    </lineage>
</organism>
<sequence length="175" mass="19828">MNFLMEFLLAFDFVLSKFDASLFVKKVEGMILYVLVYVDDIIITGNYQGSVDAFVKILDSRLSLKDLGELSYFLSIEVSSTTDELFLSQRKYVLDLLKKARMDQAKGSLTPMATSINLSQHVGSAIENDSEYMSIVGALQYVVITKPDITFSTNKVCRFMHKALDQHFKAIKRIL</sequence>
<keyword evidence="3" id="KW-1185">Reference proteome</keyword>
<dbReference type="AlphaFoldDB" id="A0A5B6WWG2"/>
<dbReference type="Pfam" id="PF07727">
    <property type="entry name" value="RVT_2"/>
    <property type="match status" value="1"/>
</dbReference>
<evidence type="ECO:0000313" key="2">
    <source>
        <dbReference type="EMBL" id="KAA3485242.1"/>
    </source>
</evidence>
<comment type="caution">
    <text evidence="2">The sequence shown here is derived from an EMBL/GenBank/DDBJ whole genome shotgun (WGS) entry which is preliminary data.</text>
</comment>
<protein>
    <recommendedName>
        <fullName evidence="1">Reverse transcriptase Ty1/copia-type domain-containing protein</fullName>
    </recommendedName>
</protein>
<dbReference type="OrthoDB" id="414945at2759"/>
<gene>
    <name evidence="2" type="ORF">EPI10_007250</name>
</gene>
<dbReference type="PANTHER" id="PTHR11439:SF467">
    <property type="entry name" value="INTEGRASE CATALYTIC DOMAIN-CONTAINING PROTEIN"/>
    <property type="match status" value="1"/>
</dbReference>
<evidence type="ECO:0000313" key="3">
    <source>
        <dbReference type="Proteomes" id="UP000325315"/>
    </source>
</evidence>
<dbReference type="InterPro" id="IPR043502">
    <property type="entry name" value="DNA/RNA_pol_sf"/>
</dbReference>
<feature type="domain" description="Reverse transcriptase Ty1/copia-type" evidence="1">
    <location>
        <begin position="4"/>
        <end position="113"/>
    </location>
</feature>
<evidence type="ECO:0000259" key="1">
    <source>
        <dbReference type="Pfam" id="PF07727"/>
    </source>
</evidence>
<dbReference type="PANTHER" id="PTHR11439">
    <property type="entry name" value="GAG-POL-RELATED RETROTRANSPOSON"/>
    <property type="match status" value="1"/>
</dbReference>
<reference evidence="3" key="1">
    <citation type="journal article" date="2019" name="Plant Biotechnol. J.">
        <title>Genome sequencing of the Australian wild diploid species Gossypium australe highlights disease resistance and delayed gland morphogenesis.</title>
        <authorList>
            <person name="Cai Y."/>
            <person name="Cai X."/>
            <person name="Wang Q."/>
            <person name="Wang P."/>
            <person name="Zhang Y."/>
            <person name="Cai C."/>
            <person name="Xu Y."/>
            <person name="Wang K."/>
            <person name="Zhou Z."/>
            <person name="Wang C."/>
            <person name="Geng S."/>
            <person name="Li B."/>
            <person name="Dong Q."/>
            <person name="Hou Y."/>
            <person name="Wang H."/>
            <person name="Ai P."/>
            <person name="Liu Z."/>
            <person name="Yi F."/>
            <person name="Sun M."/>
            <person name="An G."/>
            <person name="Cheng J."/>
            <person name="Zhang Y."/>
            <person name="Shi Q."/>
            <person name="Xie Y."/>
            <person name="Shi X."/>
            <person name="Chang Y."/>
            <person name="Huang F."/>
            <person name="Chen Y."/>
            <person name="Hong S."/>
            <person name="Mi L."/>
            <person name="Sun Q."/>
            <person name="Zhang L."/>
            <person name="Zhou B."/>
            <person name="Peng R."/>
            <person name="Zhang X."/>
            <person name="Liu F."/>
        </authorList>
    </citation>
    <scope>NUCLEOTIDE SEQUENCE [LARGE SCALE GENOMIC DNA]</scope>
    <source>
        <strain evidence="3">cv. PA1801</strain>
    </source>
</reference>
<dbReference type="Proteomes" id="UP000325315">
    <property type="component" value="Unassembled WGS sequence"/>
</dbReference>
<accession>A0A5B6WWG2</accession>
<name>A0A5B6WWG2_9ROSI</name>
<dbReference type="EMBL" id="SMMG02000002">
    <property type="protein sequence ID" value="KAA3485242.1"/>
    <property type="molecule type" value="Genomic_DNA"/>
</dbReference>
<proteinExistence type="predicted"/>
<dbReference type="InterPro" id="IPR013103">
    <property type="entry name" value="RVT_2"/>
</dbReference>
<dbReference type="SUPFAM" id="SSF56672">
    <property type="entry name" value="DNA/RNA polymerases"/>
    <property type="match status" value="1"/>
</dbReference>